<proteinExistence type="inferred from homology"/>
<dbReference type="AlphaFoldDB" id="A0A1X2HVD9"/>
<reference evidence="6 7" key="1">
    <citation type="submission" date="2016-07" db="EMBL/GenBank/DDBJ databases">
        <title>Pervasive Adenine N6-methylation of Active Genes in Fungi.</title>
        <authorList>
            <consortium name="DOE Joint Genome Institute"/>
            <person name="Mondo S.J."/>
            <person name="Dannebaum R.O."/>
            <person name="Kuo R.C."/>
            <person name="Labutti K."/>
            <person name="Haridas S."/>
            <person name="Kuo A."/>
            <person name="Salamov A."/>
            <person name="Ahrendt S.R."/>
            <person name="Lipzen A."/>
            <person name="Sullivan W."/>
            <person name="Andreopoulos W.B."/>
            <person name="Clum A."/>
            <person name="Lindquist E."/>
            <person name="Daum C."/>
            <person name="Ramamoorthy G.K."/>
            <person name="Gryganskyi A."/>
            <person name="Culley D."/>
            <person name="Magnuson J.K."/>
            <person name="James T.Y."/>
            <person name="O'Malley M.A."/>
            <person name="Stajich J.E."/>
            <person name="Spatafora J.W."/>
            <person name="Visel A."/>
            <person name="Grigoriev I.V."/>
        </authorList>
    </citation>
    <scope>NUCLEOTIDE SEQUENCE [LARGE SCALE GENOMIC DNA]</scope>
    <source>
        <strain evidence="6 7">NRRL 2496</strain>
    </source>
</reference>
<dbReference type="InterPro" id="IPR023213">
    <property type="entry name" value="CAT-like_dom_sf"/>
</dbReference>
<evidence type="ECO:0000256" key="2">
    <source>
        <dbReference type="ARBA" id="ARBA00022679"/>
    </source>
</evidence>
<keyword evidence="2 6" id="KW-0808">Transferase</keyword>
<evidence type="ECO:0000256" key="4">
    <source>
        <dbReference type="PIRSR" id="PIRSR600542-1"/>
    </source>
</evidence>
<dbReference type="Gene3D" id="3.30.559.70">
    <property type="entry name" value="Choline/Carnitine o-acyltransferase, domain 2"/>
    <property type="match status" value="1"/>
</dbReference>
<comment type="caution">
    <text evidence="6">The sequence shown here is derived from an EMBL/GenBank/DDBJ whole genome shotgun (WGS) entry which is preliminary data.</text>
</comment>
<accession>A0A1X2HVD9</accession>
<dbReference type="Proteomes" id="UP000242180">
    <property type="component" value="Unassembled WGS sequence"/>
</dbReference>
<sequence>MAPAQSMYGMQHTLPRLPVPSLKDSCALYIQSLRPLQTPEEHANSARLVEDFCNSSLAHSLQQRLIDIDRASPANWLEDNFWLKKAYLEWRDPLMVNSNWYILGQDDVNHPQELLTNNGERPSGTFTHFQIRRAAHLIARCLEYKEVLDAEAVPVDMVKGKALCMWQYSRTFSLTRVPLHHCDTLVQHDPATTRHILVLVRDQTYKLQVYKESNGAWNRLSLDEIEKALLAIVEHVIDGADIQAPIPVLTSWHRDSWAAARNHLLALDPNNRKNTTTIESALFAVALDDNANGADPASWTRTAFCGHQGLGNGHNRWYDKSFTAIVESNGKCTVSGEHSPADALIVSYIFDYMLKEPCPGPHNITTVKHTPGQYASFASYFDHLKWTIDDTIIQYLRFAQADADATAALSDSFVYIFKDFGTDWIKKVAKVSPDAFYQMVLQLAYYRLHRKVTATYETGSTRKYLHGRTDTIRTCSVDTKALVEAWHNPKTDSKAKYALLCKAANSHRKYTQIASEGAACDRHLLVLRLLNSDHKMLDPATGSYTPVAMHPMFLDPIHAESQTWRLSTSGLHAGIRLMGTGFGTVYPDGYGVNYMAAPTLVKFGIEVKRVPETVSAEAFGETLGQIMRELQALCEEINGKPASKI</sequence>
<dbReference type="OrthoDB" id="240216at2759"/>
<dbReference type="SUPFAM" id="SSF52777">
    <property type="entry name" value="CoA-dependent acyltransferases"/>
    <property type="match status" value="2"/>
</dbReference>
<feature type="active site" description="Proton acceptor" evidence="4">
    <location>
        <position position="338"/>
    </location>
</feature>
<organism evidence="6 7">
    <name type="scientific">Syncephalastrum racemosum</name>
    <name type="common">Filamentous fungus</name>
    <dbReference type="NCBI Taxonomy" id="13706"/>
    <lineage>
        <taxon>Eukaryota</taxon>
        <taxon>Fungi</taxon>
        <taxon>Fungi incertae sedis</taxon>
        <taxon>Mucoromycota</taxon>
        <taxon>Mucoromycotina</taxon>
        <taxon>Mucoromycetes</taxon>
        <taxon>Mucorales</taxon>
        <taxon>Syncephalastraceae</taxon>
        <taxon>Syncephalastrum</taxon>
    </lineage>
</organism>
<evidence type="ECO:0000259" key="5">
    <source>
        <dbReference type="Pfam" id="PF00755"/>
    </source>
</evidence>
<evidence type="ECO:0000256" key="1">
    <source>
        <dbReference type="ARBA" id="ARBA00005232"/>
    </source>
</evidence>
<dbReference type="PANTHER" id="PTHR22589">
    <property type="entry name" value="CARNITINE O-ACYLTRANSFERASE"/>
    <property type="match status" value="1"/>
</dbReference>
<protein>
    <submittedName>
        <fullName evidence="6">Acyltransferase ChoActase/COT/CPT</fullName>
    </submittedName>
</protein>
<gene>
    <name evidence="6" type="ORF">BCR43DRAFT_467153</name>
</gene>
<evidence type="ECO:0000313" key="7">
    <source>
        <dbReference type="Proteomes" id="UP000242180"/>
    </source>
</evidence>
<keyword evidence="3 6" id="KW-0012">Acyltransferase</keyword>
<dbReference type="InterPro" id="IPR039551">
    <property type="entry name" value="Cho/carn_acyl_trans"/>
</dbReference>
<dbReference type="InterPro" id="IPR042231">
    <property type="entry name" value="Cho/carn_acyl_trans_2"/>
</dbReference>
<dbReference type="OMA" id="FIKQQKC"/>
<dbReference type="PANTHER" id="PTHR22589:SF107">
    <property type="entry name" value="CHOLINE_CARNITINE ACYLTRANSFERASE DOMAIN-CONTAINING PROTEIN"/>
    <property type="match status" value="1"/>
</dbReference>
<comment type="similarity">
    <text evidence="1">Belongs to the carnitine/choline acetyltransferase family.</text>
</comment>
<evidence type="ECO:0000256" key="3">
    <source>
        <dbReference type="ARBA" id="ARBA00023315"/>
    </source>
</evidence>
<evidence type="ECO:0000313" key="6">
    <source>
        <dbReference type="EMBL" id="ORZ03523.1"/>
    </source>
</evidence>
<keyword evidence="7" id="KW-1185">Reference proteome</keyword>
<dbReference type="InterPro" id="IPR000542">
    <property type="entry name" value="Carn_acyl_trans"/>
</dbReference>
<dbReference type="Gene3D" id="3.30.559.10">
    <property type="entry name" value="Chloramphenicol acetyltransferase-like domain"/>
    <property type="match status" value="1"/>
</dbReference>
<dbReference type="InParanoid" id="A0A1X2HVD9"/>
<dbReference type="STRING" id="13706.A0A1X2HVD9"/>
<dbReference type="GO" id="GO:0016746">
    <property type="term" value="F:acyltransferase activity"/>
    <property type="evidence" value="ECO:0007669"/>
    <property type="project" value="UniProtKB-KW"/>
</dbReference>
<name>A0A1X2HVD9_SYNRA</name>
<feature type="domain" description="Choline/carnitine acyltransferase" evidence="5">
    <location>
        <begin position="17"/>
        <end position="623"/>
    </location>
</feature>
<dbReference type="EMBL" id="MCGN01000001">
    <property type="protein sequence ID" value="ORZ03523.1"/>
    <property type="molecule type" value="Genomic_DNA"/>
</dbReference>
<dbReference type="Pfam" id="PF00755">
    <property type="entry name" value="Carn_acyltransf"/>
    <property type="match status" value="1"/>
</dbReference>